<accession>A0ABR7E6L3</accession>
<protein>
    <submittedName>
        <fullName evidence="2">SusD/RagB family nutrient-binding outer membrane lipoprotein</fullName>
    </submittedName>
</protein>
<reference evidence="2 3" key="1">
    <citation type="submission" date="2020-08" db="EMBL/GenBank/DDBJ databases">
        <title>Genome public.</title>
        <authorList>
            <person name="Liu C."/>
            <person name="Sun Q."/>
        </authorList>
    </citation>
    <scope>NUCLEOTIDE SEQUENCE [LARGE SCALE GENOMIC DNA]</scope>
    <source>
        <strain evidence="2 3">BX2</strain>
    </source>
</reference>
<dbReference type="Gene3D" id="1.25.40.390">
    <property type="match status" value="1"/>
</dbReference>
<comment type="caution">
    <text evidence="2">The sequence shown here is derived from an EMBL/GenBank/DDBJ whole genome shotgun (WGS) entry which is preliminary data.</text>
</comment>
<dbReference type="RefSeq" id="WP_186961092.1">
    <property type="nucleotide sequence ID" value="NZ_JACOOI010000030.1"/>
</dbReference>
<evidence type="ECO:0000313" key="2">
    <source>
        <dbReference type="EMBL" id="MBC5645419.1"/>
    </source>
</evidence>
<dbReference type="InterPro" id="IPR024302">
    <property type="entry name" value="SusD-like"/>
</dbReference>
<feature type="signal peptide" evidence="1">
    <location>
        <begin position="1"/>
        <end position="25"/>
    </location>
</feature>
<dbReference type="InterPro" id="IPR011990">
    <property type="entry name" value="TPR-like_helical_dom_sf"/>
</dbReference>
<evidence type="ECO:0000313" key="3">
    <source>
        <dbReference type="Proteomes" id="UP000644010"/>
    </source>
</evidence>
<dbReference type="PROSITE" id="PS51257">
    <property type="entry name" value="PROKAR_LIPOPROTEIN"/>
    <property type="match status" value="1"/>
</dbReference>
<dbReference type="SUPFAM" id="SSF48452">
    <property type="entry name" value="TPR-like"/>
    <property type="match status" value="1"/>
</dbReference>
<gene>
    <name evidence="2" type="ORF">H8S77_21275</name>
</gene>
<dbReference type="Pfam" id="PF12741">
    <property type="entry name" value="SusD-like"/>
    <property type="match status" value="1"/>
</dbReference>
<organism evidence="2 3">
    <name type="scientific">Parabacteroides segnis</name>
    <dbReference type="NCBI Taxonomy" id="2763058"/>
    <lineage>
        <taxon>Bacteria</taxon>
        <taxon>Pseudomonadati</taxon>
        <taxon>Bacteroidota</taxon>
        <taxon>Bacteroidia</taxon>
        <taxon>Bacteroidales</taxon>
        <taxon>Tannerellaceae</taxon>
        <taxon>Parabacteroides</taxon>
    </lineage>
</organism>
<sequence length="550" mass="61750">MKNIIKQIIGIVPATLFCAVLGFTACTDNFESLNDNPNGLNPENIPLVMRFAQPQQSIYLNYLNRDYEYQLQQNLNADLYSGYLGTPNDFGGNNNNNTYVMNDGWNNQAFTTGMINILKPISQILDLTEETDYIAIAKIIRVAAIHRVSDMYGPLPYSKAMKGGTVVGYDSQEQLYKTFLEELTESVNALTTFVDTNGDQPGRITFDVMCGQSHTRWIRFANTLRLRLAMRMVKVDPATAKREAEAAVSQKYGVLTSADANIEVKDKGLTNPLRTIAVDYNDSSLGGSFESIMKGYDDPRLPEMALPVGWNGDLDIHGKDGKPLNKIGQYVGIRQGIPIDDKNNYKMYSIPKFDVKDADKLTTKYPLPIMKVAEAYFLRAEGVLRGWSMGGGTAQSLYEEGIKASFDEYGISADKYAAYIADDVKMAADYENPYDPEYSCPGVNKVTVKWNEAADNETKLQKIITQKWIAMFPEGQEAWSEFRRTGYPKLLPVADNRSKFIPKGEFIKRLPFTLNERNTNLEAVEEARTMLKGPDDPSTRLWWDVEGGNF</sequence>
<dbReference type="EMBL" id="JACOOI010000030">
    <property type="protein sequence ID" value="MBC5645419.1"/>
    <property type="molecule type" value="Genomic_DNA"/>
</dbReference>
<dbReference type="Proteomes" id="UP000644010">
    <property type="component" value="Unassembled WGS sequence"/>
</dbReference>
<keyword evidence="3" id="KW-1185">Reference proteome</keyword>
<feature type="chain" id="PRO_5045714716" evidence="1">
    <location>
        <begin position="26"/>
        <end position="550"/>
    </location>
</feature>
<keyword evidence="2" id="KW-0449">Lipoprotein</keyword>
<proteinExistence type="predicted"/>
<evidence type="ECO:0000256" key="1">
    <source>
        <dbReference type="SAM" id="SignalP"/>
    </source>
</evidence>
<keyword evidence="1" id="KW-0732">Signal</keyword>
<name>A0ABR7E6L3_9BACT</name>